<sequence length="249" mass="26665">MSSPSTPPAIPPPSGTSEWSCARCTFINLTDAVECDICEALRPVEVDVDSPVVVAAAVKRDRADSSGVDIPAVAAAADSAVTTPGQCGKKREIEDSPDVVIPAAAAAADSVVTPPHRCGNKRERADSPEDVRKKVREDSPDVVRERERVDSKDVVSPAVAAAADSAVTAPHRCGKKRERADSPDIVDLCDSASAEGKARPAKKGKLQKTFKILTYNVWFREDLELSRRMDAIGNLIKHHSPFCACRSRI</sequence>
<evidence type="ECO:0000256" key="5">
    <source>
        <dbReference type="SAM" id="MobiDB-lite"/>
    </source>
</evidence>
<feature type="region of interest" description="Disordered" evidence="5">
    <location>
        <begin position="106"/>
        <end position="154"/>
    </location>
</feature>
<gene>
    <name evidence="7" type="primary">ga00119</name>
    <name evidence="7" type="ORF">PR202_ga00119</name>
</gene>
<feature type="compositionally biased region" description="Basic and acidic residues" evidence="5">
    <location>
        <begin position="120"/>
        <end position="153"/>
    </location>
</feature>
<dbReference type="AlphaFoldDB" id="A0AAV5BB33"/>
<dbReference type="PROSITE" id="PS50199">
    <property type="entry name" value="ZF_RANBP2_2"/>
    <property type="match status" value="1"/>
</dbReference>
<comment type="caution">
    <text evidence="7">The sequence shown here is derived from an EMBL/GenBank/DDBJ whole genome shotgun (WGS) entry which is preliminary data.</text>
</comment>
<dbReference type="Gene3D" id="3.60.10.10">
    <property type="entry name" value="Endonuclease/exonuclease/phosphatase"/>
    <property type="match status" value="1"/>
</dbReference>
<dbReference type="EMBL" id="BQKI01000001">
    <property type="protein sequence ID" value="GJM84449.1"/>
    <property type="molecule type" value="Genomic_DNA"/>
</dbReference>
<evidence type="ECO:0000313" key="8">
    <source>
        <dbReference type="Proteomes" id="UP001054889"/>
    </source>
</evidence>
<dbReference type="Gene3D" id="2.30.30.380">
    <property type="entry name" value="Zn-finger domain of Sec23/24"/>
    <property type="match status" value="1"/>
</dbReference>
<keyword evidence="3" id="KW-0862">Zinc</keyword>
<dbReference type="InterPro" id="IPR036691">
    <property type="entry name" value="Endo/exonu/phosph_ase_sf"/>
</dbReference>
<evidence type="ECO:0000256" key="4">
    <source>
        <dbReference type="PROSITE-ProRule" id="PRU00322"/>
    </source>
</evidence>
<dbReference type="GO" id="GO:0008270">
    <property type="term" value="F:zinc ion binding"/>
    <property type="evidence" value="ECO:0007669"/>
    <property type="project" value="UniProtKB-KW"/>
</dbReference>
<feature type="domain" description="RanBP2-type" evidence="6">
    <location>
        <begin position="13"/>
        <end position="44"/>
    </location>
</feature>
<evidence type="ECO:0000256" key="1">
    <source>
        <dbReference type="ARBA" id="ARBA00022723"/>
    </source>
</evidence>
<evidence type="ECO:0000256" key="3">
    <source>
        <dbReference type="ARBA" id="ARBA00022833"/>
    </source>
</evidence>
<dbReference type="PROSITE" id="PS01358">
    <property type="entry name" value="ZF_RANBP2_1"/>
    <property type="match status" value="1"/>
</dbReference>
<dbReference type="InterPro" id="IPR036443">
    <property type="entry name" value="Znf_RanBP2_sf"/>
</dbReference>
<name>A0AAV5BB33_ELECO</name>
<keyword evidence="1" id="KW-0479">Metal-binding</keyword>
<dbReference type="Proteomes" id="UP001054889">
    <property type="component" value="Unassembled WGS sequence"/>
</dbReference>
<reference evidence="7" key="2">
    <citation type="submission" date="2021-12" db="EMBL/GenBank/DDBJ databases">
        <title>Resequencing data analysis of finger millet.</title>
        <authorList>
            <person name="Hatakeyama M."/>
            <person name="Aluri S."/>
            <person name="Balachadran M.T."/>
            <person name="Sivarajan S.R."/>
            <person name="Poveda L."/>
            <person name="Shimizu-Inatsugi R."/>
            <person name="Schlapbach R."/>
            <person name="Sreeman S.M."/>
            <person name="Shimizu K.K."/>
        </authorList>
    </citation>
    <scope>NUCLEOTIDE SEQUENCE</scope>
</reference>
<evidence type="ECO:0000259" key="6">
    <source>
        <dbReference type="PROSITE" id="PS50199"/>
    </source>
</evidence>
<organism evidence="7 8">
    <name type="scientific">Eleusine coracana subsp. coracana</name>
    <dbReference type="NCBI Taxonomy" id="191504"/>
    <lineage>
        <taxon>Eukaryota</taxon>
        <taxon>Viridiplantae</taxon>
        <taxon>Streptophyta</taxon>
        <taxon>Embryophyta</taxon>
        <taxon>Tracheophyta</taxon>
        <taxon>Spermatophyta</taxon>
        <taxon>Magnoliopsida</taxon>
        <taxon>Liliopsida</taxon>
        <taxon>Poales</taxon>
        <taxon>Poaceae</taxon>
        <taxon>PACMAD clade</taxon>
        <taxon>Chloridoideae</taxon>
        <taxon>Cynodonteae</taxon>
        <taxon>Eleusininae</taxon>
        <taxon>Eleusine</taxon>
    </lineage>
</organism>
<dbReference type="SUPFAM" id="SSF90209">
    <property type="entry name" value="Ran binding protein zinc finger-like"/>
    <property type="match status" value="1"/>
</dbReference>
<evidence type="ECO:0000256" key="2">
    <source>
        <dbReference type="ARBA" id="ARBA00022771"/>
    </source>
</evidence>
<evidence type="ECO:0000313" key="7">
    <source>
        <dbReference type="EMBL" id="GJM84449.1"/>
    </source>
</evidence>
<accession>A0AAV5BB33</accession>
<dbReference type="InterPro" id="IPR001876">
    <property type="entry name" value="Znf_RanBP2"/>
</dbReference>
<proteinExistence type="predicted"/>
<dbReference type="SMART" id="SM00547">
    <property type="entry name" value="ZnF_RBZ"/>
    <property type="match status" value="1"/>
</dbReference>
<protein>
    <recommendedName>
        <fullName evidence="6">RanBP2-type domain-containing protein</fullName>
    </recommendedName>
</protein>
<reference evidence="7" key="1">
    <citation type="journal article" date="2018" name="DNA Res.">
        <title>Multiple hybrid de novo genome assembly of finger millet, an orphan allotetraploid crop.</title>
        <authorList>
            <person name="Hatakeyama M."/>
            <person name="Aluri S."/>
            <person name="Balachadran M.T."/>
            <person name="Sivarajan S.R."/>
            <person name="Patrignani A."/>
            <person name="Gruter S."/>
            <person name="Poveda L."/>
            <person name="Shimizu-Inatsugi R."/>
            <person name="Baeten J."/>
            <person name="Francoijs K.J."/>
            <person name="Nataraja K.N."/>
            <person name="Reddy Y.A.N."/>
            <person name="Phadnis S."/>
            <person name="Ravikumar R.L."/>
            <person name="Schlapbach R."/>
            <person name="Sreeman S.M."/>
            <person name="Shimizu K.K."/>
        </authorList>
    </citation>
    <scope>NUCLEOTIDE SEQUENCE</scope>
</reference>
<keyword evidence="8" id="KW-1185">Reference proteome</keyword>
<keyword evidence="2 4" id="KW-0863">Zinc-finger</keyword>